<reference evidence="1 2" key="1">
    <citation type="submission" date="2020-02" db="EMBL/GenBank/DDBJ databases">
        <authorList>
            <person name="Ma Q."/>
            <person name="Huang Y."/>
            <person name="Song X."/>
            <person name="Pei D."/>
        </authorList>
    </citation>
    <scope>NUCLEOTIDE SEQUENCE [LARGE SCALE GENOMIC DNA]</scope>
    <source>
        <strain evidence="1">Sxm20200214</strain>
        <tissue evidence="1">Leaf</tissue>
    </source>
</reference>
<accession>A0A8X8BFJ8</accession>
<dbReference type="PANTHER" id="PTHR31390">
    <property type="entry name" value="EXPRESSED PROTEIN"/>
    <property type="match status" value="1"/>
</dbReference>
<evidence type="ECO:0000313" key="1">
    <source>
        <dbReference type="EMBL" id="KAG2331962.1"/>
    </source>
</evidence>
<organism evidence="1 2">
    <name type="scientific">Brassica carinata</name>
    <name type="common">Ethiopian mustard</name>
    <name type="synonym">Abyssinian cabbage</name>
    <dbReference type="NCBI Taxonomy" id="52824"/>
    <lineage>
        <taxon>Eukaryota</taxon>
        <taxon>Viridiplantae</taxon>
        <taxon>Streptophyta</taxon>
        <taxon>Embryophyta</taxon>
        <taxon>Tracheophyta</taxon>
        <taxon>Spermatophyta</taxon>
        <taxon>Magnoliopsida</taxon>
        <taxon>eudicotyledons</taxon>
        <taxon>Gunneridae</taxon>
        <taxon>Pentapetalae</taxon>
        <taxon>rosids</taxon>
        <taxon>malvids</taxon>
        <taxon>Brassicales</taxon>
        <taxon>Brassicaceae</taxon>
        <taxon>Brassiceae</taxon>
        <taxon>Brassica</taxon>
    </lineage>
</organism>
<evidence type="ECO:0000313" key="2">
    <source>
        <dbReference type="Proteomes" id="UP000886595"/>
    </source>
</evidence>
<dbReference type="Pfam" id="PF12043">
    <property type="entry name" value="DUF3527"/>
    <property type="match status" value="1"/>
</dbReference>
<dbReference type="EMBL" id="JAAMPC010000001">
    <property type="protein sequence ID" value="KAG2331962.1"/>
    <property type="molecule type" value="Genomic_DNA"/>
</dbReference>
<dbReference type="OrthoDB" id="1898655at2759"/>
<keyword evidence="2" id="KW-1185">Reference proteome</keyword>
<gene>
    <name evidence="1" type="ORF">Bca52824_003142</name>
</gene>
<proteinExistence type="predicted"/>
<protein>
    <submittedName>
        <fullName evidence="1">Uncharacterized protein</fullName>
    </submittedName>
</protein>
<dbReference type="AlphaFoldDB" id="A0A8X8BFJ8"/>
<name>A0A8X8BFJ8_BRACI</name>
<comment type="caution">
    <text evidence="1">The sequence shown here is derived from an EMBL/GenBank/DDBJ whole genome shotgun (WGS) entry which is preliminary data.</text>
</comment>
<sequence>MAQEKEESVHKYTFFTVQEVHKKNGKWMNQRTNELAAMVIKIPTTLGDHFADVNTTVVLPNGIHSLPHKGRPSSLIQRWKPGGSCDCGGWDMGCNLRILTNQSNKPRDISASTSYAFKLFCQSLLQAFSICIAVNEGQSPVKTTEPNERLKSLSGPIEAEATAKYLSQPPLSPVEGFN</sequence>
<dbReference type="InterPro" id="IPR021916">
    <property type="entry name" value="DUF3527"/>
</dbReference>
<dbReference type="Proteomes" id="UP000886595">
    <property type="component" value="Unassembled WGS sequence"/>
</dbReference>
<dbReference type="PANTHER" id="PTHR31390:SF4">
    <property type="entry name" value="DUF3527 DOMAIN-CONTAINING PROTEIN"/>
    <property type="match status" value="1"/>
</dbReference>